<dbReference type="Gene3D" id="3.30.70.1430">
    <property type="entry name" value="Multidrug efflux transporter AcrB pore domain"/>
    <property type="match status" value="2"/>
</dbReference>
<feature type="transmembrane region" description="Helical" evidence="1">
    <location>
        <begin position="12"/>
        <end position="29"/>
    </location>
</feature>
<dbReference type="Gene3D" id="3.30.2090.10">
    <property type="entry name" value="Multidrug efflux transporter AcrB TolC docking domain, DN and DC subdomains"/>
    <property type="match status" value="2"/>
</dbReference>
<comment type="caution">
    <text evidence="2">The sequence shown here is derived from an EMBL/GenBank/DDBJ whole genome shotgun (WGS) entry which is preliminary data.</text>
</comment>
<feature type="transmembrane region" description="Helical" evidence="1">
    <location>
        <begin position="881"/>
        <end position="901"/>
    </location>
</feature>
<keyword evidence="1" id="KW-0472">Membrane</keyword>
<keyword evidence="1" id="KW-0812">Transmembrane</keyword>
<feature type="transmembrane region" description="Helical" evidence="1">
    <location>
        <begin position="436"/>
        <end position="454"/>
    </location>
</feature>
<evidence type="ECO:0000256" key="1">
    <source>
        <dbReference type="SAM" id="Phobius"/>
    </source>
</evidence>
<dbReference type="SUPFAM" id="SSF82693">
    <property type="entry name" value="Multidrug efflux transporter AcrB pore domain, PN1, PN2, PC1 and PC2 subdomains"/>
    <property type="match status" value="2"/>
</dbReference>
<feature type="transmembrane region" description="Helical" evidence="1">
    <location>
        <begin position="390"/>
        <end position="415"/>
    </location>
</feature>
<feature type="transmembrane region" description="Helical" evidence="1">
    <location>
        <begin position="949"/>
        <end position="972"/>
    </location>
</feature>
<dbReference type="EMBL" id="WIBF01000008">
    <property type="protein sequence ID" value="MQQ09356.1"/>
    <property type="molecule type" value="Genomic_DNA"/>
</dbReference>
<dbReference type="AlphaFoldDB" id="A0A843YE62"/>
<dbReference type="InterPro" id="IPR027463">
    <property type="entry name" value="AcrB_DN_DC_subdom"/>
</dbReference>
<accession>A0A843YE62</accession>
<dbReference type="Gene3D" id="3.30.70.1440">
    <property type="entry name" value="Multidrug efflux transporter AcrB pore domain"/>
    <property type="match status" value="1"/>
</dbReference>
<dbReference type="SMR" id="A0A843YE62"/>
<feature type="transmembrane region" description="Helical" evidence="1">
    <location>
        <begin position="978"/>
        <end position="1005"/>
    </location>
</feature>
<name>A0A843YE62_9RHOB</name>
<reference evidence="2 3" key="1">
    <citation type="submission" date="2019-10" db="EMBL/GenBank/DDBJ databases">
        <title>Epibacterium sp. nov., isolated from seawater.</title>
        <authorList>
            <person name="Zhang X."/>
            <person name="Li N."/>
        </authorList>
    </citation>
    <scope>NUCLEOTIDE SEQUENCE [LARGE SCALE GENOMIC DNA]</scope>
    <source>
        <strain evidence="2 3">SM1979</strain>
    </source>
</reference>
<gene>
    <name evidence="2" type="ORF">GFB49_12890</name>
</gene>
<dbReference type="GO" id="GO:0005886">
    <property type="term" value="C:plasma membrane"/>
    <property type="evidence" value="ECO:0007669"/>
    <property type="project" value="TreeGrafter"/>
</dbReference>
<dbReference type="GO" id="GO:0042910">
    <property type="term" value="F:xenobiotic transmembrane transporter activity"/>
    <property type="evidence" value="ECO:0007669"/>
    <property type="project" value="TreeGrafter"/>
</dbReference>
<dbReference type="Proteomes" id="UP000444174">
    <property type="component" value="Unassembled WGS sequence"/>
</dbReference>
<organism evidence="2 3">
    <name type="scientific">Tritonibacter litoralis</name>
    <dbReference type="NCBI Taxonomy" id="2662264"/>
    <lineage>
        <taxon>Bacteria</taxon>
        <taxon>Pseudomonadati</taxon>
        <taxon>Pseudomonadota</taxon>
        <taxon>Alphaproteobacteria</taxon>
        <taxon>Rhodobacterales</taxon>
        <taxon>Paracoccaceae</taxon>
        <taxon>Tritonibacter</taxon>
    </lineage>
</organism>
<protein>
    <submittedName>
        <fullName evidence="2">AcrB/AcrD/AcrF family protein</fullName>
    </submittedName>
</protein>
<dbReference type="PANTHER" id="PTHR32063:SF18">
    <property type="entry name" value="CATION EFFLUX SYSTEM PROTEIN"/>
    <property type="match status" value="1"/>
</dbReference>
<evidence type="ECO:0000313" key="2">
    <source>
        <dbReference type="EMBL" id="MQQ09356.1"/>
    </source>
</evidence>
<keyword evidence="3" id="KW-1185">Reference proteome</keyword>
<feature type="transmembrane region" description="Helical" evidence="1">
    <location>
        <begin position="853"/>
        <end position="874"/>
    </location>
</feature>
<dbReference type="RefSeq" id="WP_153216308.1">
    <property type="nucleotide sequence ID" value="NZ_WIBF01000008.1"/>
</dbReference>
<feature type="transmembrane region" description="Helical" evidence="1">
    <location>
        <begin position="521"/>
        <end position="543"/>
    </location>
</feature>
<dbReference type="PRINTS" id="PR00702">
    <property type="entry name" value="ACRIFLAVINRP"/>
</dbReference>
<feature type="transmembrane region" description="Helical" evidence="1">
    <location>
        <begin position="907"/>
        <end position="928"/>
    </location>
</feature>
<dbReference type="Gene3D" id="3.30.70.1320">
    <property type="entry name" value="Multidrug efflux transporter AcrB pore domain like"/>
    <property type="match status" value="1"/>
</dbReference>
<keyword evidence="1" id="KW-1133">Transmembrane helix</keyword>
<dbReference type="SUPFAM" id="SSF82866">
    <property type="entry name" value="Multidrug efflux transporter AcrB transmembrane domain"/>
    <property type="match status" value="2"/>
</dbReference>
<dbReference type="PANTHER" id="PTHR32063">
    <property type="match status" value="1"/>
</dbReference>
<feature type="transmembrane region" description="Helical" evidence="1">
    <location>
        <begin position="363"/>
        <end position="384"/>
    </location>
</feature>
<feature type="transmembrane region" description="Helical" evidence="1">
    <location>
        <begin position="466"/>
        <end position="493"/>
    </location>
</feature>
<dbReference type="Gene3D" id="1.20.1640.10">
    <property type="entry name" value="Multidrug efflux transporter AcrB transmembrane domain"/>
    <property type="match status" value="2"/>
</dbReference>
<sequence>MDLARFAITKRLISAVCTFLILYAGYFAYNALPRFEDPEFIVRQAQIITPYPGASAEEVADEVTEVIENALQQLQGIDEVRSVSSPGVSTVTVEFTIKSTPDYPALYERFAQMRAKVDDAQSLLPPNALQTQVYDDFGDVYAIYLAVVGDGYTMTELYEYAKDLQRELVTVDGVSKVVLNGVQDEVIHVDYSPARLIGLGLSTSQIAQVLEGQNLVTPGGSIQAGRTRLEVRARSGVSTVDAISNLLITNPQTGASFRLMDIATVTRGLKEPASTLLYRDGRPAVGIGISNTRGGNVVNMGNAVQAKMDSLISERPIGMEVLAISDQSVSVKESVDAFVMNVIVALAIVVGTLLIFMGLRSGILMGGILLVTVAGTLMGMYLYGLDMQRISLGALIIALGMLVDNAIVVVEGTLVRVQKGENPAEASIAIVNQTKWPLLGGTVVGLLAFSPVGFSPDNTGEYAGSLFWTISISLLFSWVVAIWLTPYFCTLLLKPGKDTGEEQENIILRLYRRFLDLAVRLRYATVAIVVGLFVSAILLFSLVPPGFFPSSTRPQFVVDFFLPQGSDIAATEADITEIADQIRTLPGVTSTNTMVGGGHLRFMLVYESETQNSSYAQILIDVEEFAQIDGLQAELQSWIDENYPEANTKVWKFVLGPGGGSKVEARFLGPDPAVLRGLADEAKVIMANAGAVAVKDDWREQVPVIRPVINTENARRLGLTQGEISNAIYTHLNGANLGVYREGEEFLDIVMRAVEAERNDVGELHNIQIFSQVIGGYVPMTQVVDRFDVVFEAGNLRRIDRKLAITAQSDNAPGVRSGDLFEEVRPEVEAIELPPGYTLEWHGEYGNSAEANAGLASTMPLGFGAMVLVVIFLFNKVRQPLIIWLTVPLALIGVVWGLAVTQTPMEFMAILGVLSLTGMLIKNAIVLIDETDSQIAGGKARMQAVVDAAVSRVRPVSLGVLTTVLGVVPLIWDPFFKSLAVVIICGLSFATILTLIVVPTLYAIFFRIRMDEVETQA</sequence>
<evidence type="ECO:0000313" key="3">
    <source>
        <dbReference type="Proteomes" id="UP000444174"/>
    </source>
</evidence>
<dbReference type="Pfam" id="PF00873">
    <property type="entry name" value="ACR_tran"/>
    <property type="match status" value="1"/>
</dbReference>
<dbReference type="SUPFAM" id="SSF82714">
    <property type="entry name" value="Multidrug efflux transporter AcrB TolC docking domain, DN and DC subdomains"/>
    <property type="match status" value="2"/>
</dbReference>
<dbReference type="InterPro" id="IPR001036">
    <property type="entry name" value="Acrflvin-R"/>
</dbReference>
<proteinExistence type="predicted"/>
<feature type="transmembrane region" description="Helical" evidence="1">
    <location>
        <begin position="337"/>
        <end position="356"/>
    </location>
</feature>